<sequence length="214" mass="23505">MHKVASVVLEGYREWTESLGDDREWKIQLKQAEIDMVATRAAKDVGAFYIPTRKDVLFFVLNGVEDPAPIFEEVSKVSPVPISVVVGCGRTPLAALNSRETCKVTSNIAAIHIDINFFRTRDKYLGFVESVDLLDDILKIGIGYGSIGTYLGGDNIVMFSDPSAAGELARLISSFYDVKVGVGIDKTPRGALELAARALRLLREDRTSKVIILK</sequence>
<dbReference type="InterPro" id="IPR007839">
    <property type="entry name" value="GTP_CycHdrlase_3"/>
</dbReference>
<dbReference type="Proteomes" id="UP000000262">
    <property type="component" value="Chromosome"/>
</dbReference>
<dbReference type="PANTHER" id="PTHR42202">
    <property type="entry name" value="GTP CYCLOHYDROLASE III"/>
    <property type="match status" value="1"/>
</dbReference>
<dbReference type="eggNOG" id="arCOG04202">
    <property type="taxonomic scope" value="Archaea"/>
</dbReference>
<dbReference type="AlphaFoldDB" id="A8AC76"/>
<reference evidence="3 4" key="1">
    <citation type="journal article" date="2008" name="Genome Biol.">
        <title>A genomic analysis of the archaeal system Ignicoccus hospitalis-Nanoarchaeum equitans.</title>
        <authorList>
            <person name="Podar M."/>
            <person name="Anderson I."/>
            <person name="Makarova K.S."/>
            <person name="Elkins J.G."/>
            <person name="Ivanova N."/>
            <person name="Wall M.A."/>
            <person name="Lykidis A."/>
            <person name="Mavromatis K."/>
            <person name="Sun H."/>
            <person name="Hudson M.E."/>
            <person name="Chen W."/>
            <person name="Deciu C."/>
            <person name="Hutchison D."/>
            <person name="Eads J.R."/>
            <person name="Anderson A."/>
            <person name="Fernandes F."/>
            <person name="Szeto E."/>
            <person name="Lapidus A."/>
            <person name="Kyrpides N.C."/>
            <person name="Saier M.H.Jr."/>
            <person name="Richardson P.M."/>
            <person name="Rachel R."/>
            <person name="Huber H."/>
            <person name="Eisen J.A."/>
            <person name="Koonin E.V."/>
            <person name="Keller M."/>
            <person name="Stetter K.O."/>
        </authorList>
    </citation>
    <scope>NUCLEOTIDE SEQUENCE [LARGE SCALE GENOMIC DNA]</scope>
    <source>
        <strain evidence="4">KIN4/I / DSM 18386 / JCM 14125</strain>
    </source>
</reference>
<dbReference type="RefSeq" id="WP_012123492.1">
    <property type="nucleotide sequence ID" value="NC_009776.1"/>
</dbReference>
<evidence type="ECO:0000313" key="4">
    <source>
        <dbReference type="Proteomes" id="UP000000262"/>
    </source>
</evidence>
<accession>A8AC76</accession>
<dbReference type="KEGG" id="iho:Igni_1352"/>
<keyword evidence="1 3" id="KW-0378">Hydrolase</keyword>
<evidence type="ECO:0000313" key="3">
    <source>
        <dbReference type="EMBL" id="ABU82528.1"/>
    </source>
</evidence>
<organism evidence="3 4">
    <name type="scientific">Ignicoccus hospitalis (strain KIN4/I / DSM 18386 / JCM 14125)</name>
    <dbReference type="NCBI Taxonomy" id="453591"/>
    <lineage>
        <taxon>Archaea</taxon>
        <taxon>Thermoproteota</taxon>
        <taxon>Thermoprotei</taxon>
        <taxon>Desulfurococcales</taxon>
        <taxon>Desulfurococcaceae</taxon>
        <taxon>Ignicoccus</taxon>
    </lineage>
</organism>
<dbReference type="InterPro" id="IPR029787">
    <property type="entry name" value="Nucleotide_cyclase"/>
</dbReference>
<dbReference type="GO" id="GO:0043740">
    <property type="term" value="F:GTP cyclohydrolase IIa activity"/>
    <property type="evidence" value="ECO:0007669"/>
    <property type="project" value="InterPro"/>
</dbReference>
<evidence type="ECO:0000256" key="1">
    <source>
        <dbReference type="ARBA" id="ARBA00022801"/>
    </source>
</evidence>
<dbReference type="STRING" id="453591.Igni_1352"/>
<name>A8AC76_IGNH4</name>
<dbReference type="PhylomeDB" id="A8AC76"/>
<dbReference type="PANTHER" id="PTHR42202:SF1">
    <property type="entry name" value="GTP CYCLOHYDROLASE III"/>
    <property type="match status" value="1"/>
</dbReference>
<protein>
    <submittedName>
        <fullName evidence="3">GTP cyclohydrolase Iia</fullName>
    </submittedName>
</protein>
<evidence type="ECO:0000256" key="2">
    <source>
        <dbReference type="ARBA" id="ARBA00023134"/>
    </source>
</evidence>
<keyword evidence="2" id="KW-0342">GTP-binding</keyword>
<dbReference type="GO" id="GO:0005525">
    <property type="term" value="F:GTP binding"/>
    <property type="evidence" value="ECO:0007669"/>
    <property type="project" value="UniProtKB-KW"/>
</dbReference>
<dbReference type="PIRSF" id="PIRSF009265">
    <property type="entry name" value="GTP_cyclohydro_3"/>
    <property type="match status" value="1"/>
</dbReference>
<dbReference type="EMBL" id="CP000816">
    <property type="protein sequence ID" value="ABU82528.1"/>
    <property type="molecule type" value="Genomic_DNA"/>
</dbReference>
<dbReference type="Pfam" id="PF05165">
    <property type="entry name" value="GCH_III"/>
    <property type="match status" value="2"/>
</dbReference>
<dbReference type="OrthoDB" id="25211at2157"/>
<dbReference type="InterPro" id="IPR043128">
    <property type="entry name" value="Rev_trsase/Diguanyl_cyclase"/>
</dbReference>
<gene>
    <name evidence="3" type="ordered locus">Igni_1352</name>
</gene>
<proteinExistence type="predicted"/>
<keyword evidence="2" id="KW-0547">Nucleotide-binding</keyword>
<keyword evidence="4" id="KW-1185">Reference proteome</keyword>
<dbReference type="Gene3D" id="3.30.70.1230">
    <property type="entry name" value="Nucleotide cyclase"/>
    <property type="match status" value="1"/>
</dbReference>
<dbReference type="Gene3D" id="3.30.70.270">
    <property type="match status" value="1"/>
</dbReference>
<dbReference type="GeneID" id="5563062"/>
<dbReference type="HOGENOM" id="CLU_080076_0_0_2"/>